<sequence length="902" mass="97652">MHKVLKKWMMLSIACLLITSATLSVAPTAKAASEDTILKGRIFGDPESVATPITRAGISGAIVGKEDGRDVFYTTVNAEIASFQVVDIKTNTLLYNFPLEGIQQAWSHVITPDGSVYIGGIRTSGQSKGILLKYSPETKTVVSIGEPIAGEKSIWSLTVDDQGNVYGGTFQSGKVFKYDPVTNKFTDYGTMVAGQEYVRSIAYHDGYIYAGVGTTGNVIKLGVTTATQGYKQSIAADLPALLGVTAAEVPFAYDMAVVGDLLFVKFQGGDIMTLLFYDLDAQQWLPNKVGKDSVNGTGVGVFSFAQLVTRDNKVYIPANGFLTELDLTTFEVTPLVKYGTSLRGAGWIEFDHLDGFEGESLVSMKANGDIAIFNTATKALYTMPSALIGAPNPIHNIEVGPDGNLYMSAYPAGMGAVFNPRTLQTTNLIMEQAEGMVAYGNDMYLGIYPGGHVYKIDTTQSTPTAKSVFTIGEDQDRPYIMKVMEDKIIMGTIPGYGQLGGALTIFDPDTVKYEVFRNVVKNQSIVGLAYKDGYIYGSTTVHGGLGTTATERSAKIFVWDVANKRKVTEFTLDIPGLSNPPMISGLSVGPDGNIWGGVNGILFKMDPTNYDIIDYKNIYTDINNYGLWRPYHTHWGKDGLLYMDLADRITVIDPKTMEHVRLVKDSIEVKFMTIAEDANGNENIYFADASDMGSLRMIPVADVEYEQAGKLKLSAPERAEYNETISIALETDQASELYGFKANVRYESDKWDVVSVTSSTAWSKEGILTWSAKNGVISIVGTQIKNSSLNGNTLVANIELVAKPLSAASVFTLLKDSEMIRADGDTTGRTHLLGTDRTASVIIGSPNPLDINGDGKVDSLDLMQIASQIGTALQDGNRHMDLNGDMKIDIADLALVGLEALE</sequence>
<gene>
    <name evidence="3" type="ORF">EJP82_23340</name>
</gene>
<dbReference type="Proteomes" id="UP000279446">
    <property type="component" value="Unassembled WGS sequence"/>
</dbReference>
<dbReference type="InterPro" id="IPR036439">
    <property type="entry name" value="Dockerin_dom_sf"/>
</dbReference>
<dbReference type="Gene3D" id="2.130.10.10">
    <property type="entry name" value="YVTN repeat-like/Quinoprotein amine dehydrogenase"/>
    <property type="match status" value="2"/>
</dbReference>
<evidence type="ECO:0000256" key="1">
    <source>
        <dbReference type="SAM" id="SignalP"/>
    </source>
</evidence>
<name>A0A3S1EAL6_9BACL</name>
<dbReference type="InterPro" id="IPR051344">
    <property type="entry name" value="Vgb"/>
</dbReference>
<dbReference type="PROSITE" id="PS00018">
    <property type="entry name" value="EF_HAND_1"/>
    <property type="match status" value="1"/>
</dbReference>
<organism evidence="3 4">
    <name type="scientific">Paenibacillus anaericanus</name>
    <dbReference type="NCBI Taxonomy" id="170367"/>
    <lineage>
        <taxon>Bacteria</taxon>
        <taxon>Bacillati</taxon>
        <taxon>Bacillota</taxon>
        <taxon>Bacilli</taxon>
        <taxon>Bacillales</taxon>
        <taxon>Paenibacillaceae</taxon>
        <taxon>Paenibacillus</taxon>
    </lineage>
</organism>
<evidence type="ECO:0000313" key="4">
    <source>
        <dbReference type="Proteomes" id="UP000279446"/>
    </source>
</evidence>
<comment type="caution">
    <text evidence="3">The sequence shown here is derived from an EMBL/GenBank/DDBJ whole genome shotgun (WGS) entry which is preliminary data.</text>
</comment>
<dbReference type="RefSeq" id="WP_127194468.1">
    <property type="nucleotide sequence ID" value="NZ_RZNY01000029.1"/>
</dbReference>
<dbReference type="InterPro" id="IPR011041">
    <property type="entry name" value="Quinoprot_gluc/sorb_DH_b-prop"/>
</dbReference>
<dbReference type="PANTHER" id="PTHR40274">
    <property type="entry name" value="VIRGINIAMYCIN B LYASE"/>
    <property type="match status" value="1"/>
</dbReference>
<dbReference type="GO" id="GO:0004553">
    <property type="term" value="F:hydrolase activity, hydrolyzing O-glycosyl compounds"/>
    <property type="evidence" value="ECO:0007669"/>
    <property type="project" value="InterPro"/>
</dbReference>
<dbReference type="CDD" id="cd08547">
    <property type="entry name" value="Type_II_cohesin"/>
    <property type="match status" value="1"/>
</dbReference>
<dbReference type="Pfam" id="PF00963">
    <property type="entry name" value="Cohesin"/>
    <property type="match status" value="1"/>
</dbReference>
<dbReference type="OrthoDB" id="843723at2"/>
<dbReference type="InterPro" id="IPR018247">
    <property type="entry name" value="EF_Hand_1_Ca_BS"/>
</dbReference>
<dbReference type="PROSITE" id="PS00448">
    <property type="entry name" value="CLOS_CELLULOSOME_RPT"/>
    <property type="match status" value="1"/>
</dbReference>
<dbReference type="SUPFAM" id="SSF50952">
    <property type="entry name" value="Soluble quinoprotein glucose dehydrogenase"/>
    <property type="match status" value="1"/>
</dbReference>
<dbReference type="SUPFAM" id="SSF63829">
    <property type="entry name" value="Calcium-dependent phosphotriesterase"/>
    <property type="match status" value="1"/>
</dbReference>
<dbReference type="InterPro" id="IPR015943">
    <property type="entry name" value="WD40/YVTN_repeat-like_dom_sf"/>
</dbReference>
<accession>A0A3S1EAL6</accession>
<dbReference type="AlphaFoldDB" id="A0A3S1EAL6"/>
<reference evidence="3 4" key="1">
    <citation type="submission" date="2018-12" db="EMBL/GenBank/DDBJ databases">
        <authorList>
            <person name="Sun L."/>
            <person name="Chen Z."/>
        </authorList>
    </citation>
    <scope>NUCLEOTIDE SEQUENCE [LARGE SCALE GENOMIC DNA]</scope>
    <source>
        <strain evidence="3 4">DSM 15890</strain>
    </source>
</reference>
<dbReference type="InterPro" id="IPR008965">
    <property type="entry name" value="CBM2/CBM3_carb-bd_dom_sf"/>
</dbReference>
<dbReference type="GO" id="GO:0000272">
    <property type="term" value="P:polysaccharide catabolic process"/>
    <property type="evidence" value="ECO:0007669"/>
    <property type="project" value="InterPro"/>
</dbReference>
<proteinExistence type="predicted"/>
<feature type="domain" description="Cohesin" evidence="2">
    <location>
        <begin position="713"/>
        <end position="826"/>
    </location>
</feature>
<dbReference type="InterPro" id="IPR002102">
    <property type="entry name" value="Cohesin_dom"/>
</dbReference>
<dbReference type="SUPFAM" id="SSF49384">
    <property type="entry name" value="Carbohydrate-binding domain"/>
    <property type="match status" value="1"/>
</dbReference>
<dbReference type="Gene3D" id="2.60.40.680">
    <property type="match status" value="1"/>
</dbReference>
<dbReference type="GO" id="GO:0030246">
    <property type="term" value="F:carbohydrate binding"/>
    <property type="evidence" value="ECO:0007669"/>
    <property type="project" value="InterPro"/>
</dbReference>
<dbReference type="SUPFAM" id="SSF63446">
    <property type="entry name" value="Type I dockerin domain"/>
    <property type="match status" value="1"/>
</dbReference>
<keyword evidence="1" id="KW-0732">Signal</keyword>
<dbReference type="Pfam" id="PF00404">
    <property type="entry name" value="Dockerin_1"/>
    <property type="match status" value="1"/>
</dbReference>
<dbReference type="SUPFAM" id="SSF75011">
    <property type="entry name" value="3-carboxy-cis,cis-mucoante lactonizing enzyme"/>
    <property type="match status" value="1"/>
</dbReference>
<dbReference type="PANTHER" id="PTHR40274:SF3">
    <property type="entry name" value="VIRGINIAMYCIN B LYASE"/>
    <property type="match status" value="1"/>
</dbReference>
<evidence type="ECO:0000313" key="3">
    <source>
        <dbReference type="EMBL" id="RUT41482.1"/>
    </source>
</evidence>
<protein>
    <recommendedName>
        <fullName evidence="2">Cohesin domain-containing protein</fullName>
    </recommendedName>
</protein>
<feature type="signal peptide" evidence="1">
    <location>
        <begin position="1"/>
        <end position="31"/>
    </location>
</feature>
<feature type="chain" id="PRO_5018682570" description="Cohesin domain-containing protein" evidence="1">
    <location>
        <begin position="32"/>
        <end position="902"/>
    </location>
</feature>
<dbReference type="InterPro" id="IPR002105">
    <property type="entry name" value="Dockerin_1_rpt"/>
</dbReference>
<dbReference type="EMBL" id="RZNY01000029">
    <property type="protein sequence ID" value="RUT41482.1"/>
    <property type="molecule type" value="Genomic_DNA"/>
</dbReference>
<keyword evidence="4" id="KW-1185">Reference proteome</keyword>
<dbReference type="Gene3D" id="1.10.1330.10">
    <property type="entry name" value="Dockerin domain"/>
    <property type="match status" value="1"/>
</dbReference>
<dbReference type="CDD" id="cd14254">
    <property type="entry name" value="Dockerin_II"/>
    <property type="match status" value="1"/>
</dbReference>
<evidence type="ECO:0000259" key="2">
    <source>
        <dbReference type="Pfam" id="PF00963"/>
    </source>
</evidence>